<dbReference type="EMBL" id="KQ971343">
    <property type="protein sequence ID" value="EFA03272.1"/>
    <property type="molecule type" value="Genomic_DNA"/>
</dbReference>
<reference evidence="1 2" key="2">
    <citation type="journal article" date="2010" name="Nucleic Acids Res.">
        <title>BeetleBase in 2010: revisions to provide comprehensive genomic information for Tribolium castaneum.</title>
        <authorList>
            <person name="Kim H.S."/>
            <person name="Murphy T."/>
            <person name="Xia J."/>
            <person name="Caragea D."/>
            <person name="Park Y."/>
            <person name="Beeman R.W."/>
            <person name="Lorenzen M.D."/>
            <person name="Butcher S."/>
            <person name="Manak J.R."/>
            <person name="Brown S.J."/>
        </authorList>
    </citation>
    <scope>GENOME REANNOTATION</scope>
    <source>
        <strain evidence="1 2">Georgia GA2</strain>
    </source>
</reference>
<gene>
    <name evidence="1" type="primary">GLEAN_13207</name>
    <name evidence="1" type="ORF">TcasGA2_TC013207</name>
</gene>
<evidence type="ECO:0000313" key="1">
    <source>
        <dbReference type="EMBL" id="EFA03272.1"/>
    </source>
</evidence>
<organism evidence="1 2">
    <name type="scientific">Tribolium castaneum</name>
    <name type="common">Red flour beetle</name>
    <dbReference type="NCBI Taxonomy" id="7070"/>
    <lineage>
        <taxon>Eukaryota</taxon>
        <taxon>Metazoa</taxon>
        <taxon>Ecdysozoa</taxon>
        <taxon>Arthropoda</taxon>
        <taxon>Hexapoda</taxon>
        <taxon>Insecta</taxon>
        <taxon>Pterygota</taxon>
        <taxon>Neoptera</taxon>
        <taxon>Endopterygota</taxon>
        <taxon>Coleoptera</taxon>
        <taxon>Polyphaga</taxon>
        <taxon>Cucujiformia</taxon>
        <taxon>Tenebrionidae</taxon>
        <taxon>Tenebrionidae incertae sedis</taxon>
        <taxon>Tribolium</taxon>
    </lineage>
</organism>
<sequence length="83" mass="10125">MNAGDRRPTYPCGYFSTYCIRDKLAKNLRQNRSRVYDFARDRDALTQRSLIFFRNFGARSVDSEFKYFSRKRRFFQVGHNFYK</sequence>
<protein>
    <submittedName>
        <fullName evidence="1">Uncharacterized protein</fullName>
    </submittedName>
</protein>
<dbReference type="Proteomes" id="UP000007266">
    <property type="component" value="Linkage group 5"/>
</dbReference>
<evidence type="ECO:0000313" key="2">
    <source>
        <dbReference type="Proteomes" id="UP000007266"/>
    </source>
</evidence>
<accession>D6WMW5</accession>
<dbReference type="HOGENOM" id="CLU_2545568_0_0_1"/>
<reference evidence="1 2" key="1">
    <citation type="journal article" date="2008" name="Nature">
        <title>The genome of the model beetle and pest Tribolium castaneum.</title>
        <authorList>
            <consortium name="Tribolium Genome Sequencing Consortium"/>
            <person name="Richards S."/>
            <person name="Gibbs R.A."/>
            <person name="Weinstock G.M."/>
            <person name="Brown S.J."/>
            <person name="Denell R."/>
            <person name="Beeman R.W."/>
            <person name="Gibbs R."/>
            <person name="Beeman R.W."/>
            <person name="Brown S.J."/>
            <person name="Bucher G."/>
            <person name="Friedrich M."/>
            <person name="Grimmelikhuijzen C.J."/>
            <person name="Klingler M."/>
            <person name="Lorenzen M."/>
            <person name="Richards S."/>
            <person name="Roth S."/>
            <person name="Schroder R."/>
            <person name="Tautz D."/>
            <person name="Zdobnov E.M."/>
            <person name="Muzny D."/>
            <person name="Gibbs R.A."/>
            <person name="Weinstock G.M."/>
            <person name="Attaway T."/>
            <person name="Bell S."/>
            <person name="Buhay C.J."/>
            <person name="Chandrabose M.N."/>
            <person name="Chavez D."/>
            <person name="Clerk-Blankenburg K.P."/>
            <person name="Cree A."/>
            <person name="Dao M."/>
            <person name="Davis C."/>
            <person name="Chacko J."/>
            <person name="Dinh H."/>
            <person name="Dugan-Rocha S."/>
            <person name="Fowler G."/>
            <person name="Garner T.T."/>
            <person name="Garnes J."/>
            <person name="Gnirke A."/>
            <person name="Hawes A."/>
            <person name="Hernandez J."/>
            <person name="Hines S."/>
            <person name="Holder M."/>
            <person name="Hume J."/>
            <person name="Jhangiani S.N."/>
            <person name="Joshi V."/>
            <person name="Khan Z.M."/>
            <person name="Jackson L."/>
            <person name="Kovar C."/>
            <person name="Kowis A."/>
            <person name="Lee S."/>
            <person name="Lewis L.R."/>
            <person name="Margolis J."/>
            <person name="Morgan M."/>
            <person name="Nazareth L.V."/>
            <person name="Nguyen N."/>
            <person name="Okwuonu G."/>
            <person name="Parker D."/>
            <person name="Richards S."/>
            <person name="Ruiz S.J."/>
            <person name="Santibanez J."/>
            <person name="Savard J."/>
            <person name="Scherer S.E."/>
            <person name="Schneider B."/>
            <person name="Sodergren E."/>
            <person name="Tautz D."/>
            <person name="Vattahil S."/>
            <person name="Villasana D."/>
            <person name="White C.S."/>
            <person name="Wright R."/>
            <person name="Park Y."/>
            <person name="Beeman R.W."/>
            <person name="Lord J."/>
            <person name="Oppert B."/>
            <person name="Lorenzen M."/>
            <person name="Brown S."/>
            <person name="Wang L."/>
            <person name="Savard J."/>
            <person name="Tautz D."/>
            <person name="Richards S."/>
            <person name="Weinstock G."/>
            <person name="Gibbs R.A."/>
            <person name="Liu Y."/>
            <person name="Worley K."/>
            <person name="Weinstock G."/>
            <person name="Elsik C.G."/>
            <person name="Reese J.T."/>
            <person name="Elhaik E."/>
            <person name="Landan G."/>
            <person name="Graur D."/>
            <person name="Arensburger P."/>
            <person name="Atkinson P."/>
            <person name="Beeman R.W."/>
            <person name="Beidler J."/>
            <person name="Brown S.J."/>
            <person name="Demuth J.P."/>
            <person name="Drury D.W."/>
            <person name="Du Y.Z."/>
            <person name="Fujiwara H."/>
            <person name="Lorenzen M."/>
            <person name="Maselli V."/>
            <person name="Osanai M."/>
            <person name="Park Y."/>
            <person name="Robertson H.M."/>
            <person name="Tu Z."/>
            <person name="Wang J.J."/>
            <person name="Wang S."/>
            <person name="Richards S."/>
            <person name="Song H."/>
            <person name="Zhang L."/>
            <person name="Sodergren E."/>
            <person name="Werner D."/>
            <person name="Stanke M."/>
            <person name="Morgenstern B."/>
            <person name="Solovyev V."/>
            <person name="Kosarev P."/>
            <person name="Brown G."/>
            <person name="Chen H.C."/>
            <person name="Ermolaeva O."/>
            <person name="Hlavina W."/>
            <person name="Kapustin Y."/>
            <person name="Kiryutin B."/>
            <person name="Kitts P."/>
            <person name="Maglott D."/>
            <person name="Pruitt K."/>
            <person name="Sapojnikov V."/>
            <person name="Souvorov A."/>
            <person name="Mackey A.J."/>
            <person name="Waterhouse R.M."/>
            <person name="Wyder S."/>
            <person name="Zdobnov E.M."/>
            <person name="Zdobnov E.M."/>
            <person name="Wyder S."/>
            <person name="Kriventseva E.V."/>
            <person name="Kadowaki T."/>
            <person name="Bork P."/>
            <person name="Aranda M."/>
            <person name="Bao R."/>
            <person name="Beermann A."/>
            <person name="Berns N."/>
            <person name="Bolognesi R."/>
            <person name="Bonneton F."/>
            <person name="Bopp D."/>
            <person name="Brown S.J."/>
            <person name="Bucher G."/>
            <person name="Butts T."/>
            <person name="Chaumot A."/>
            <person name="Denell R.E."/>
            <person name="Ferrier D.E."/>
            <person name="Friedrich M."/>
            <person name="Gordon C.M."/>
            <person name="Jindra M."/>
            <person name="Klingler M."/>
            <person name="Lan Q."/>
            <person name="Lattorff H.M."/>
            <person name="Laudet V."/>
            <person name="von Levetsow C."/>
            <person name="Liu Z."/>
            <person name="Lutz R."/>
            <person name="Lynch J.A."/>
            <person name="da Fonseca R.N."/>
            <person name="Posnien N."/>
            <person name="Reuter R."/>
            <person name="Roth S."/>
            <person name="Savard J."/>
            <person name="Schinko J.B."/>
            <person name="Schmitt C."/>
            <person name="Schoppmeier M."/>
            <person name="Schroder R."/>
            <person name="Shippy T.D."/>
            <person name="Simonnet F."/>
            <person name="Marques-Souza H."/>
            <person name="Tautz D."/>
            <person name="Tomoyasu Y."/>
            <person name="Trauner J."/>
            <person name="Van der Zee M."/>
            <person name="Vervoort M."/>
            <person name="Wittkopp N."/>
            <person name="Wimmer E.A."/>
            <person name="Yang X."/>
            <person name="Jones A.K."/>
            <person name="Sattelle D.B."/>
            <person name="Ebert P.R."/>
            <person name="Nelson D."/>
            <person name="Scott J.G."/>
            <person name="Beeman R.W."/>
            <person name="Muthukrishnan S."/>
            <person name="Kramer K.J."/>
            <person name="Arakane Y."/>
            <person name="Beeman R.W."/>
            <person name="Zhu Q."/>
            <person name="Hogenkamp D."/>
            <person name="Dixit R."/>
            <person name="Oppert B."/>
            <person name="Jiang H."/>
            <person name="Zou Z."/>
            <person name="Marshall J."/>
            <person name="Elpidina E."/>
            <person name="Vinokurov K."/>
            <person name="Oppert C."/>
            <person name="Zou Z."/>
            <person name="Evans J."/>
            <person name="Lu Z."/>
            <person name="Zhao P."/>
            <person name="Sumathipala N."/>
            <person name="Altincicek B."/>
            <person name="Vilcinskas A."/>
            <person name="Williams M."/>
            <person name="Hultmark D."/>
            <person name="Hetru C."/>
            <person name="Jiang H."/>
            <person name="Grimmelikhuijzen C.J."/>
            <person name="Hauser F."/>
            <person name="Cazzamali G."/>
            <person name="Williamson M."/>
            <person name="Park Y."/>
            <person name="Li B."/>
            <person name="Tanaka Y."/>
            <person name="Predel R."/>
            <person name="Neupert S."/>
            <person name="Schachtner J."/>
            <person name="Verleyen P."/>
            <person name="Raible F."/>
            <person name="Bork P."/>
            <person name="Friedrich M."/>
            <person name="Walden K.K."/>
            <person name="Robertson H.M."/>
            <person name="Angeli S."/>
            <person name="Foret S."/>
            <person name="Bucher G."/>
            <person name="Schuetz S."/>
            <person name="Maleszka R."/>
            <person name="Wimmer E.A."/>
            <person name="Beeman R.W."/>
            <person name="Lorenzen M."/>
            <person name="Tomoyasu Y."/>
            <person name="Miller S.C."/>
            <person name="Grossmann D."/>
            <person name="Bucher G."/>
        </authorList>
    </citation>
    <scope>NUCLEOTIDE SEQUENCE [LARGE SCALE GENOMIC DNA]</scope>
    <source>
        <strain evidence="1 2">Georgia GA2</strain>
    </source>
</reference>
<keyword evidence="2" id="KW-1185">Reference proteome</keyword>
<dbReference type="AlphaFoldDB" id="D6WMW5"/>
<proteinExistence type="predicted"/>
<name>D6WMW5_TRICA</name>
<dbReference type="InParanoid" id="D6WMW5"/>